<dbReference type="Proteomes" id="UP000012024">
    <property type="component" value="Unassembled WGS sequence"/>
</dbReference>
<gene>
    <name evidence="1" type="ORF">D778_00647</name>
</gene>
<comment type="caution">
    <text evidence="1">The sequence shown here is derived from an EMBL/GenBank/DDBJ whole genome shotgun (WGS) entry which is preliminary data.</text>
</comment>
<reference evidence="1 2" key="1">
    <citation type="submission" date="2012-12" db="EMBL/GenBank/DDBJ databases">
        <title>Genome assembly of Formosa sp. AK20.</title>
        <authorList>
            <person name="Kumar R."/>
            <person name="Khatri I."/>
            <person name="Vaidya B."/>
            <person name="Subramanian S."/>
            <person name="Pinnaka A."/>
        </authorList>
    </citation>
    <scope>NUCLEOTIDE SEQUENCE [LARGE SCALE GENOMIC DNA]</scope>
    <source>
        <strain evidence="1 2">AK20</strain>
    </source>
</reference>
<name>M7N8A5_9FLAO</name>
<dbReference type="RefSeq" id="WP_007650378.1">
    <property type="nucleotide sequence ID" value="NZ_ANLA01000015.1"/>
</dbReference>
<dbReference type="AlphaFoldDB" id="M7N8A5"/>
<evidence type="ECO:0000313" key="1">
    <source>
        <dbReference type="EMBL" id="EMQ94693.1"/>
    </source>
</evidence>
<dbReference type="PATRIC" id="fig|1137281.3.peg.2081"/>
<organism evidence="1 2">
    <name type="scientific">Xanthomarina gelatinilytica</name>
    <dbReference type="NCBI Taxonomy" id="1137281"/>
    <lineage>
        <taxon>Bacteria</taxon>
        <taxon>Pseudomonadati</taxon>
        <taxon>Bacteroidota</taxon>
        <taxon>Flavobacteriia</taxon>
        <taxon>Flavobacteriales</taxon>
        <taxon>Flavobacteriaceae</taxon>
        <taxon>Xanthomarina</taxon>
    </lineage>
</organism>
<accession>M7N8A5</accession>
<sequence>MNVFQSLGETTDKATDIGEAYFKASHQYLKLKAFQQLTLSVSMVAKLTAISLFVFLGLIFCAVATAMAIGNALENLLLGYLIVGLLFLLIGLVIYLKRAFINAIVIKKIGAKFFS</sequence>
<protein>
    <submittedName>
        <fullName evidence="1">Uncharacterized protein</fullName>
    </submittedName>
</protein>
<dbReference type="EMBL" id="ANLA01000015">
    <property type="protein sequence ID" value="EMQ94693.1"/>
    <property type="molecule type" value="Genomic_DNA"/>
</dbReference>
<proteinExistence type="predicted"/>
<dbReference type="STRING" id="1137281.D778_00647"/>
<evidence type="ECO:0000313" key="2">
    <source>
        <dbReference type="Proteomes" id="UP000012024"/>
    </source>
</evidence>
<dbReference type="GeneID" id="98641938"/>
<dbReference type="OrthoDB" id="1202744at2"/>
<keyword evidence="2" id="KW-1185">Reference proteome</keyword>